<keyword evidence="1" id="KW-0472">Membrane</keyword>
<keyword evidence="1" id="KW-1133">Transmembrane helix</keyword>
<proteinExistence type="predicted"/>
<organism evidence="2 3">
    <name type="scientific">Methylocapsa palsarum</name>
    <dbReference type="NCBI Taxonomy" id="1612308"/>
    <lineage>
        <taxon>Bacteria</taxon>
        <taxon>Pseudomonadati</taxon>
        <taxon>Pseudomonadota</taxon>
        <taxon>Alphaproteobacteria</taxon>
        <taxon>Hyphomicrobiales</taxon>
        <taxon>Beijerinckiaceae</taxon>
        <taxon>Methylocapsa</taxon>
    </lineage>
</organism>
<keyword evidence="3" id="KW-1185">Reference proteome</keyword>
<name>A0A1I4BCR7_9HYPH</name>
<evidence type="ECO:0000313" key="2">
    <source>
        <dbReference type="EMBL" id="SFK66323.1"/>
    </source>
</evidence>
<dbReference type="STRING" id="1612308.SAMN05444581_11434"/>
<accession>A0A1I4BCR7</accession>
<keyword evidence="1" id="KW-0812">Transmembrane</keyword>
<protein>
    <submittedName>
        <fullName evidence="2">Uncharacterized protein</fullName>
    </submittedName>
</protein>
<dbReference type="Proteomes" id="UP000198755">
    <property type="component" value="Unassembled WGS sequence"/>
</dbReference>
<reference evidence="2 3" key="1">
    <citation type="submission" date="2016-10" db="EMBL/GenBank/DDBJ databases">
        <authorList>
            <person name="de Groot N.N."/>
        </authorList>
    </citation>
    <scope>NUCLEOTIDE SEQUENCE [LARGE SCALE GENOMIC DNA]</scope>
    <source>
        <strain evidence="2 3">NE2</strain>
    </source>
</reference>
<sequence>MTPALYALFELGLSFGVVLALGLWQLHCLARAEKRKAPPGIDEAA</sequence>
<gene>
    <name evidence="2" type="ORF">SAMN05444581_11434</name>
</gene>
<dbReference type="AlphaFoldDB" id="A0A1I4BCR7"/>
<dbReference type="EMBL" id="FOSN01000014">
    <property type="protein sequence ID" value="SFK66323.1"/>
    <property type="molecule type" value="Genomic_DNA"/>
</dbReference>
<evidence type="ECO:0000256" key="1">
    <source>
        <dbReference type="SAM" id="Phobius"/>
    </source>
</evidence>
<evidence type="ECO:0000313" key="3">
    <source>
        <dbReference type="Proteomes" id="UP000198755"/>
    </source>
</evidence>
<feature type="transmembrane region" description="Helical" evidence="1">
    <location>
        <begin position="6"/>
        <end position="26"/>
    </location>
</feature>